<accession>A0A0E9VTE8</accession>
<evidence type="ECO:0000313" key="1">
    <source>
        <dbReference type="EMBL" id="JAH80563.1"/>
    </source>
</evidence>
<proteinExistence type="predicted"/>
<reference evidence="1" key="1">
    <citation type="submission" date="2014-11" db="EMBL/GenBank/DDBJ databases">
        <authorList>
            <person name="Amaro Gonzalez C."/>
        </authorList>
    </citation>
    <scope>NUCLEOTIDE SEQUENCE</scope>
</reference>
<sequence length="48" mass="5259">MLECSLSMKVSLSNVAFLSFSVEQMPGVTVKDVNQQEFVCALSAFSQK</sequence>
<dbReference type="AlphaFoldDB" id="A0A0E9VTE8"/>
<protein>
    <submittedName>
        <fullName evidence="1">Uncharacterized protein</fullName>
    </submittedName>
</protein>
<organism evidence="1">
    <name type="scientific">Anguilla anguilla</name>
    <name type="common">European freshwater eel</name>
    <name type="synonym">Muraena anguilla</name>
    <dbReference type="NCBI Taxonomy" id="7936"/>
    <lineage>
        <taxon>Eukaryota</taxon>
        <taxon>Metazoa</taxon>
        <taxon>Chordata</taxon>
        <taxon>Craniata</taxon>
        <taxon>Vertebrata</taxon>
        <taxon>Euteleostomi</taxon>
        <taxon>Actinopterygii</taxon>
        <taxon>Neopterygii</taxon>
        <taxon>Teleostei</taxon>
        <taxon>Anguilliformes</taxon>
        <taxon>Anguillidae</taxon>
        <taxon>Anguilla</taxon>
    </lineage>
</organism>
<dbReference type="EMBL" id="GBXM01028014">
    <property type="protein sequence ID" value="JAH80563.1"/>
    <property type="molecule type" value="Transcribed_RNA"/>
</dbReference>
<name>A0A0E9VTE8_ANGAN</name>
<reference evidence="1" key="2">
    <citation type="journal article" date="2015" name="Fish Shellfish Immunol.">
        <title>Early steps in the European eel (Anguilla anguilla)-Vibrio vulnificus interaction in the gills: Role of the RtxA13 toxin.</title>
        <authorList>
            <person name="Callol A."/>
            <person name="Pajuelo D."/>
            <person name="Ebbesson L."/>
            <person name="Teles M."/>
            <person name="MacKenzie S."/>
            <person name="Amaro C."/>
        </authorList>
    </citation>
    <scope>NUCLEOTIDE SEQUENCE</scope>
</reference>